<dbReference type="OrthoDB" id="148766at2"/>
<dbReference type="RefSeq" id="WP_010850274.1">
    <property type="nucleotide sequence ID" value="NZ_HF570956.1"/>
</dbReference>
<reference evidence="2 3" key="1">
    <citation type="journal article" date="2013" name="ISME J.">
        <title>A metabolic model for members of the genus Tetrasphaera involved in enhanced biological phosphorus removal.</title>
        <authorList>
            <person name="Kristiansen R."/>
            <person name="Nguyen H.T.T."/>
            <person name="Saunders A.M."/>
            <person name="Nielsen J.L."/>
            <person name="Wimmer R."/>
            <person name="Le V.Q."/>
            <person name="McIlroy S.J."/>
            <person name="Petrovski S."/>
            <person name="Seviour R.J."/>
            <person name="Calteau A."/>
            <person name="Nielsen K.L."/>
            <person name="Nielsen P.H."/>
        </authorList>
    </citation>
    <scope>NUCLEOTIDE SEQUENCE [LARGE SCALE GENOMIC DNA]</scope>
    <source>
        <strain evidence="2 3">Lp2</strain>
    </source>
</reference>
<dbReference type="STRING" id="1193181.BN10_570032"/>
<dbReference type="Proteomes" id="UP000013167">
    <property type="component" value="Unassembled WGS sequence"/>
</dbReference>
<organism evidence="2 3">
    <name type="scientific">Phycicoccus elongatus Lp2</name>
    <dbReference type="NCBI Taxonomy" id="1193181"/>
    <lineage>
        <taxon>Bacteria</taxon>
        <taxon>Bacillati</taxon>
        <taxon>Actinomycetota</taxon>
        <taxon>Actinomycetes</taxon>
        <taxon>Micrococcales</taxon>
        <taxon>Intrasporangiaceae</taxon>
        <taxon>Phycicoccus</taxon>
    </lineage>
</organism>
<dbReference type="CDD" id="cd07750">
    <property type="entry name" value="PolyPPase_VTC_like"/>
    <property type="match status" value="1"/>
</dbReference>
<evidence type="ECO:0000313" key="2">
    <source>
        <dbReference type="EMBL" id="CCH70425.1"/>
    </source>
</evidence>
<protein>
    <submittedName>
        <fullName evidence="2">VTC domain protein</fullName>
    </submittedName>
</protein>
<evidence type="ECO:0000259" key="1">
    <source>
        <dbReference type="Pfam" id="PF09359"/>
    </source>
</evidence>
<evidence type="ECO:0000313" key="3">
    <source>
        <dbReference type="Proteomes" id="UP000013167"/>
    </source>
</evidence>
<dbReference type="InterPro" id="IPR042267">
    <property type="entry name" value="VTC_sf"/>
</dbReference>
<dbReference type="Gene3D" id="3.20.100.30">
    <property type="entry name" value="VTC, catalytic tunnel domain"/>
    <property type="match status" value="1"/>
</dbReference>
<sequence length="269" mass="29746">MSLTLVPPLHPTTPSYAAALAELSSVSLETLAAQAGRMTRIDRKYVIPADDLDAVFSSTAHEAVALDIDGRRTFGYSSIYFDTPDLRSFHDGGRRRRRRFKVRARSYLDSDLHFLEVKTRGARGTTVKERQSLPHPVHGGLDPAGQKFVATTLAAHGIPDLDPRDLHPTLEVTYRRSTLAFLSAGHRTTVDTDVRWTAQDGIRAFVEKVAVVETKAGSTPTAVDRALWRLGHRPMQISKYGAGMVTTHADLPHLKWHRTLTNPLLAHAS</sequence>
<dbReference type="EMBL" id="CAIZ01000127">
    <property type="protein sequence ID" value="CCH70425.1"/>
    <property type="molecule type" value="Genomic_DNA"/>
</dbReference>
<dbReference type="HOGENOM" id="CLU_068202_0_0_11"/>
<dbReference type="eggNOG" id="COG3025">
    <property type="taxonomic scope" value="Bacteria"/>
</dbReference>
<dbReference type="InterPro" id="IPR033469">
    <property type="entry name" value="CYTH-like_dom_sf"/>
</dbReference>
<comment type="caution">
    <text evidence="2">The sequence shown here is derived from an EMBL/GenBank/DDBJ whole genome shotgun (WGS) entry which is preliminary data.</text>
</comment>
<dbReference type="SUPFAM" id="SSF55154">
    <property type="entry name" value="CYTH-like phosphatases"/>
    <property type="match status" value="1"/>
</dbReference>
<dbReference type="GO" id="GO:0006799">
    <property type="term" value="P:polyphosphate biosynthetic process"/>
    <property type="evidence" value="ECO:0007669"/>
    <property type="project" value="UniProtKB-ARBA"/>
</dbReference>
<dbReference type="InterPro" id="IPR018966">
    <property type="entry name" value="VTC_domain"/>
</dbReference>
<name>N0E3V5_9MICO</name>
<keyword evidence="3" id="KW-1185">Reference proteome</keyword>
<dbReference type="Pfam" id="PF09359">
    <property type="entry name" value="VTC"/>
    <property type="match status" value="1"/>
</dbReference>
<gene>
    <name evidence="2" type="ORF">BN10_570032</name>
</gene>
<accession>N0E3V5</accession>
<feature type="domain" description="VTC" evidence="1">
    <location>
        <begin position="40"/>
        <end position="247"/>
    </location>
</feature>
<dbReference type="AlphaFoldDB" id="N0E3V5"/>
<proteinExistence type="predicted"/>